<comment type="caution">
    <text evidence="1">The sequence shown here is derived from an EMBL/GenBank/DDBJ whole genome shotgun (WGS) entry which is preliminary data.</text>
</comment>
<proteinExistence type="predicted"/>
<evidence type="ECO:0000313" key="1">
    <source>
        <dbReference type="EMBL" id="EHL12896.1"/>
    </source>
</evidence>
<organism evidence="1 2">
    <name type="scientific">Oribacterium asaccharolyticum ACB7</name>
    <dbReference type="NCBI Taxonomy" id="796944"/>
    <lineage>
        <taxon>Bacteria</taxon>
        <taxon>Bacillati</taxon>
        <taxon>Bacillota</taxon>
        <taxon>Clostridia</taxon>
        <taxon>Lachnospirales</taxon>
        <taxon>Lachnospiraceae</taxon>
        <taxon>Oribacterium</taxon>
    </lineage>
</organism>
<sequence>MGIQGVNRGQGSLYKQIDKKVIGYSQNGEYKTAEFRILQKKDTFTLSEGYKSHVEKAKTPEITGEGESVSVNSSFSAVLKEDKNQRNWKITFESPDDLTSIAEDGYVEVNGKKIILTEQEKKDFKKIAEDVKKFNELKSKFSDALKQASEGKEQAEAANEAFKVQMNVLKITLLYGSGKAVSPKDLNFLREKDPKMYSLAVNMRAMQMKIEEDKKKKSVIEEENDSSDEHIDAIEYDEDKIELNIDTNENKVSVKTVSEKVMS</sequence>
<dbReference type="HOGENOM" id="CLU_1057039_0_0_9"/>
<protein>
    <submittedName>
        <fullName evidence="1">Uncharacterized protein</fullName>
    </submittedName>
</protein>
<evidence type="ECO:0000313" key="2">
    <source>
        <dbReference type="Proteomes" id="UP000003527"/>
    </source>
</evidence>
<dbReference type="EMBL" id="AFZD01000012">
    <property type="protein sequence ID" value="EHL12896.1"/>
    <property type="molecule type" value="Genomic_DNA"/>
</dbReference>
<reference evidence="1 2" key="1">
    <citation type="submission" date="2011-08" db="EMBL/GenBank/DDBJ databases">
        <title>The Genome Sequence of Oribacterium sp. ACB7.</title>
        <authorList>
            <consortium name="The Broad Institute Genome Sequencing Platform"/>
            <person name="Earl A."/>
            <person name="Ward D."/>
            <person name="Feldgarden M."/>
            <person name="Gevers D."/>
            <person name="Sizova M."/>
            <person name="Hazen A."/>
            <person name="Epstein S."/>
            <person name="Young S.K."/>
            <person name="Zeng Q."/>
            <person name="Gargeya S."/>
            <person name="Fitzgerald M."/>
            <person name="Haas B."/>
            <person name="Abouelleil A."/>
            <person name="Alvarado L."/>
            <person name="Arachchi H.M."/>
            <person name="Berlin A."/>
            <person name="Brown A."/>
            <person name="Chapman S.B."/>
            <person name="Chen Z."/>
            <person name="Dunbar C."/>
            <person name="Freedman E."/>
            <person name="Gearin G."/>
            <person name="Gellesch M."/>
            <person name="Goldberg J."/>
            <person name="Griggs A."/>
            <person name="Gujja S."/>
            <person name="Heiman D."/>
            <person name="Howarth C."/>
            <person name="Larson L."/>
            <person name="Lui A."/>
            <person name="MacDonald P.J.P."/>
            <person name="Montmayeur A."/>
            <person name="Murphy C."/>
            <person name="Neiman D."/>
            <person name="Pearson M."/>
            <person name="Priest M."/>
            <person name="Roberts A."/>
            <person name="Saif S."/>
            <person name="Shea T."/>
            <person name="Shenoy N."/>
            <person name="Sisk P."/>
            <person name="Stolte C."/>
            <person name="Sykes S."/>
            <person name="Wortman J."/>
            <person name="Nusbaum C."/>
            <person name="Birren B."/>
        </authorList>
    </citation>
    <scope>NUCLEOTIDE SEQUENCE [LARGE SCALE GENOMIC DNA]</scope>
    <source>
        <strain evidence="1 2">ACB7</strain>
    </source>
</reference>
<dbReference type="RefSeq" id="WP_009536042.1">
    <property type="nucleotide sequence ID" value="NZ_JH414504.1"/>
</dbReference>
<keyword evidence="2" id="KW-1185">Reference proteome</keyword>
<name>G9WT64_9FIRM</name>
<dbReference type="PATRIC" id="fig|796944.3.peg.808"/>
<dbReference type="AlphaFoldDB" id="G9WT64"/>
<dbReference type="Proteomes" id="UP000003527">
    <property type="component" value="Unassembled WGS sequence"/>
</dbReference>
<accession>G9WT64</accession>
<gene>
    <name evidence="1" type="ORF">HMPREF9624_00098</name>
</gene>